<dbReference type="Proteomes" id="UP000050525">
    <property type="component" value="Unassembled WGS sequence"/>
</dbReference>
<evidence type="ECO:0000313" key="3">
    <source>
        <dbReference type="Proteomes" id="UP000050525"/>
    </source>
</evidence>
<comment type="caution">
    <text evidence="2">The sequence shown here is derived from an EMBL/GenBank/DDBJ whole genome shotgun (WGS) entry which is preliminary data.</text>
</comment>
<evidence type="ECO:0000313" key="2">
    <source>
        <dbReference type="EMBL" id="KYO46317.1"/>
    </source>
</evidence>
<sequence>MWQDATYPYGCQEWQGIGVVKLWWTEDKERQWIDRWWQLEDGRSCKEMDRKDQILFHPVITKVQLSSHSELPNRSVLVLGESGKKDPEPKGKVPGNRIPRKERK</sequence>
<gene>
    <name evidence="2" type="ORF">Y1Q_0021836</name>
</gene>
<feature type="compositionally biased region" description="Basic and acidic residues" evidence="1">
    <location>
        <begin position="82"/>
        <end position="91"/>
    </location>
</feature>
<dbReference type="EMBL" id="AKHW03000533">
    <property type="protein sequence ID" value="KYO46317.1"/>
    <property type="molecule type" value="Genomic_DNA"/>
</dbReference>
<proteinExistence type="predicted"/>
<reference evidence="2 3" key="1">
    <citation type="journal article" date="2012" name="Genome Biol.">
        <title>Sequencing three crocodilian genomes to illuminate the evolution of archosaurs and amniotes.</title>
        <authorList>
            <person name="St John J.A."/>
            <person name="Braun E.L."/>
            <person name="Isberg S.R."/>
            <person name="Miles L.G."/>
            <person name="Chong A.Y."/>
            <person name="Gongora J."/>
            <person name="Dalzell P."/>
            <person name="Moran C."/>
            <person name="Bed'hom B."/>
            <person name="Abzhanov A."/>
            <person name="Burgess S.C."/>
            <person name="Cooksey A.M."/>
            <person name="Castoe T.A."/>
            <person name="Crawford N.G."/>
            <person name="Densmore L.D."/>
            <person name="Drew J.C."/>
            <person name="Edwards S.V."/>
            <person name="Faircloth B.C."/>
            <person name="Fujita M.K."/>
            <person name="Greenwold M.J."/>
            <person name="Hoffmann F.G."/>
            <person name="Howard J.M."/>
            <person name="Iguchi T."/>
            <person name="Janes D.E."/>
            <person name="Khan S.Y."/>
            <person name="Kohno S."/>
            <person name="de Koning A.J."/>
            <person name="Lance S.L."/>
            <person name="McCarthy F.M."/>
            <person name="McCormack J.E."/>
            <person name="Merchant M.E."/>
            <person name="Peterson D.G."/>
            <person name="Pollock D.D."/>
            <person name="Pourmand N."/>
            <person name="Raney B.J."/>
            <person name="Roessler K.A."/>
            <person name="Sanford J.R."/>
            <person name="Sawyer R.H."/>
            <person name="Schmidt C.J."/>
            <person name="Triplett E.W."/>
            <person name="Tuberville T.D."/>
            <person name="Venegas-Anaya M."/>
            <person name="Howard J.T."/>
            <person name="Jarvis E.D."/>
            <person name="Guillette L.J.Jr."/>
            <person name="Glenn T.C."/>
            <person name="Green R.E."/>
            <person name="Ray D.A."/>
        </authorList>
    </citation>
    <scope>NUCLEOTIDE SEQUENCE [LARGE SCALE GENOMIC DNA]</scope>
    <source>
        <strain evidence="2">KSC_2009_1</strain>
    </source>
</reference>
<name>A0A151PB28_ALLMI</name>
<accession>A0A151PB28</accession>
<feature type="region of interest" description="Disordered" evidence="1">
    <location>
        <begin position="76"/>
        <end position="104"/>
    </location>
</feature>
<evidence type="ECO:0000256" key="1">
    <source>
        <dbReference type="SAM" id="MobiDB-lite"/>
    </source>
</evidence>
<dbReference type="AlphaFoldDB" id="A0A151PB28"/>
<keyword evidence="3" id="KW-1185">Reference proteome</keyword>
<organism evidence="2 3">
    <name type="scientific">Alligator mississippiensis</name>
    <name type="common">American alligator</name>
    <dbReference type="NCBI Taxonomy" id="8496"/>
    <lineage>
        <taxon>Eukaryota</taxon>
        <taxon>Metazoa</taxon>
        <taxon>Chordata</taxon>
        <taxon>Craniata</taxon>
        <taxon>Vertebrata</taxon>
        <taxon>Euteleostomi</taxon>
        <taxon>Archelosauria</taxon>
        <taxon>Archosauria</taxon>
        <taxon>Crocodylia</taxon>
        <taxon>Alligatoridae</taxon>
        <taxon>Alligatorinae</taxon>
        <taxon>Alligator</taxon>
    </lineage>
</organism>
<protein>
    <submittedName>
        <fullName evidence="2">Uncharacterized protein</fullName>
    </submittedName>
</protein>